<dbReference type="Proteomes" id="UP000288587">
    <property type="component" value="Unassembled WGS sequence"/>
</dbReference>
<comment type="caution">
    <text evidence="7">The sequence shown here is derived from an EMBL/GenBank/DDBJ whole genome shotgun (WGS) entry which is preliminary data.</text>
</comment>
<dbReference type="PANTHER" id="PTHR33545:SF5">
    <property type="entry name" value="UPF0750 MEMBRANE PROTEIN YITT"/>
    <property type="match status" value="1"/>
</dbReference>
<accession>A0A3S2UAI1</accession>
<feature type="transmembrane region" description="Helical" evidence="6">
    <location>
        <begin position="28"/>
        <end position="60"/>
    </location>
</feature>
<protein>
    <submittedName>
        <fullName evidence="7">YitT family protein</fullName>
    </submittedName>
</protein>
<feature type="transmembrane region" description="Helical" evidence="6">
    <location>
        <begin position="159"/>
        <end position="181"/>
    </location>
</feature>
<keyword evidence="4 6" id="KW-1133">Transmembrane helix</keyword>
<dbReference type="InterPro" id="IPR051461">
    <property type="entry name" value="UPF0750_membrane"/>
</dbReference>
<feature type="transmembrane region" description="Helical" evidence="6">
    <location>
        <begin position="66"/>
        <end position="84"/>
    </location>
</feature>
<feature type="transmembrane region" description="Helical" evidence="6">
    <location>
        <begin position="96"/>
        <end position="115"/>
    </location>
</feature>
<keyword evidence="2" id="KW-1003">Cell membrane</keyword>
<evidence type="ECO:0000256" key="1">
    <source>
        <dbReference type="ARBA" id="ARBA00004651"/>
    </source>
</evidence>
<comment type="subcellular location">
    <subcellularLocation>
        <location evidence="1">Cell membrane</location>
        <topology evidence="1">Multi-pass membrane protein</topology>
    </subcellularLocation>
</comment>
<keyword evidence="8" id="KW-1185">Reference proteome</keyword>
<evidence type="ECO:0000256" key="5">
    <source>
        <dbReference type="ARBA" id="ARBA00023136"/>
    </source>
</evidence>
<evidence type="ECO:0000256" key="3">
    <source>
        <dbReference type="ARBA" id="ARBA00022692"/>
    </source>
</evidence>
<keyword evidence="5 6" id="KW-0472">Membrane</keyword>
<evidence type="ECO:0000256" key="6">
    <source>
        <dbReference type="SAM" id="Phobius"/>
    </source>
</evidence>
<dbReference type="GO" id="GO:0005886">
    <property type="term" value="C:plasma membrane"/>
    <property type="evidence" value="ECO:0007669"/>
    <property type="project" value="UniProtKB-SubCell"/>
</dbReference>
<feature type="transmembrane region" description="Helical" evidence="6">
    <location>
        <begin position="121"/>
        <end position="139"/>
    </location>
</feature>
<dbReference type="OrthoDB" id="3296441at2"/>
<gene>
    <name evidence="7" type="ORF">EOD73_15250</name>
</gene>
<organism evidence="7 8">
    <name type="scientific">Inhella crocodyli</name>
    <dbReference type="NCBI Taxonomy" id="2499851"/>
    <lineage>
        <taxon>Bacteria</taxon>
        <taxon>Pseudomonadati</taxon>
        <taxon>Pseudomonadota</taxon>
        <taxon>Betaproteobacteria</taxon>
        <taxon>Burkholderiales</taxon>
        <taxon>Sphaerotilaceae</taxon>
        <taxon>Inhella</taxon>
    </lineage>
</organism>
<dbReference type="Pfam" id="PF02588">
    <property type="entry name" value="YitT_membrane"/>
    <property type="match status" value="1"/>
</dbReference>
<sequence>MPAAPTPSPAPPAPPALQRHRLYEDVQALLTSVLLVALGLSLFQHAGLMTGGIVGLAFLAHYATGWPFGALFFALNLPFYALAWRRMGPRFTLKTVAAVSLLSLASAQLPQWLAWARVAPGFAAVAGGLLVGVGFVILFRHRASLGGLNVLVLWCQDRFGWRAGWVQLGLDATILLGAWPWLDGPRLALSIVAAVAMNLALAVNHRPGRYLAF</sequence>
<proteinExistence type="predicted"/>
<evidence type="ECO:0000313" key="8">
    <source>
        <dbReference type="Proteomes" id="UP000288587"/>
    </source>
</evidence>
<dbReference type="AlphaFoldDB" id="A0A3S2UAI1"/>
<evidence type="ECO:0000256" key="4">
    <source>
        <dbReference type="ARBA" id="ARBA00022989"/>
    </source>
</evidence>
<dbReference type="RefSeq" id="WP_127683903.1">
    <property type="nucleotide sequence ID" value="NZ_SACM01000005.1"/>
</dbReference>
<reference evidence="7 8" key="1">
    <citation type="submission" date="2019-01" db="EMBL/GenBank/DDBJ databases">
        <authorList>
            <person name="Chen W.-M."/>
        </authorList>
    </citation>
    <scope>NUCLEOTIDE SEQUENCE [LARGE SCALE GENOMIC DNA]</scope>
    <source>
        <strain evidence="7 8">CCP-18</strain>
    </source>
</reference>
<feature type="transmembrane region" description="Helical" evidence="6">
    <location>
        <begin position="187"/>
        <end position="204"/>
    </location>
</feature>
<evidence type="ECO:0000313" key="7">
    <source>
        <dbReference type="EMBL" id="RVT82922.1"/>
    </source>
</evidence>
<dbReference type="PANTHER" id="PTHR33545">
    <property type="entry name" value="UPF0750 MEMBRANE PROTEIN YITT-RELATED"/>
    <property type="match status" value="1"/>
</dbReference>
<evidence type="ECO:0000256" key="2">
    <source>
        <dbReference type="ARBA" id="ARBA00022475"/>
    </source>
</evidence>
<dbReference type="InterPro" id="IPR003740">
    <property type="entry name" value="YitT"/>
</dbReference>
<keyword evidence="3 6" id="KW-0812">Transmembrane</keyword>
<name>A0A3S2UAI1_9BURK</name>
<dbReference type="EMBL" id="SACM01000005">
    <property type="protein sequence ID" value="RVT82922.1"/>
    <property type="molecule type" value="Genomic_DNA"/>
</dbReference>